<keyword evidence="7 13" id="KW-0067">ATP-binding</keyword>
<dbReference type="NCBIfam" id="TIGR00344">
    <property type="entry name" value="alaS"/>
    <property type="match status" value="1"/>
</dbReference>
<comment type="caution">
    <text evidence="15">The sequence shown here is derived from an EMBL/GenBank/DDBJ whole genome shotgun (WGS) entry which is preliminary data.</text>
</comment>
<keyword evidence="6 13" id="KW-0862">Zinc</keyword>
<dbReference type="GO" id="GO:0000049">
    <property type="term" value="F:tRNA binding"/>
    <property type="evidence" value="ECO:0007669"/>
    <property type="project" value="UniProtKB-KW"/>
</dbReference>
<dbReference type="Gene3D" id="2.40.30.130">
    <property type="match status" value="1"/>
</dbReference>
<dbReference type="Gene3D" id="3.10.310.40">
    <property type="match status" value="1"/>
</dbReference>
<dbReference type="Pfam" id="PF01411">
    <property type="entry name" value="tRNA-synt_2c"/>
    <property type="match status" value="1"/>
</dbReference>
<comment type="domain">
    <text evidence="13">Consists of three domains; the N-terminal catalytic domain, the editing domain and the C-terminal C-Ala domain. The editing domain removes incorrectly charged amino acids, while the C-Ala domain, along with tRNA(Ala), serves as a bridge to cooperatively bring together the editing and aminoacylation centers thus stimulating deacylation of misacylated tRNAs.</text>
</comment>
<dbReference type="InterPro" id="IPR018163">
    <property type="entry name" value="Thr/Ala-tRNA-synth_IIc_edit"/>
</dbReference>
<dbReference type="InterPro" id="IPR050058">
    <property type="entry name" value="Ala-tRNA_ligase"/>
</dbReference>
<protein>
    <recommendedName>
        <fullName evidence="13">Alanine--tRNA ligase</fullName>
        <ecNumber evidence="13">6.1.1.7</ecNumber>
    </recommendedName>
    <alternativeName>
        <fullName evidence="13">Alanyl-tRNA synthetase</fullName>
        <shortName evidence="13">AlaRS</shortName>
    </alternativeName>
</protein>
<dbReference type="InterPro" id="IPR003156">
    <property type="entry name" value="DHHA1_dom"/>
</dbReference>
<dbReference type="GO" id="GO:0006419">
    <property type="term" value="P:alanyl-tRNA aminoacylation"/>
    <property type="evidence" value="ECO:0007669"/>
    <property type="project" value="UniProtKB-UniRule"/>
</dbReference>
<feature type="binding site" evidence="13">
    <location>
        <position position="793"/>
    </location>
    <ligand>
        <name>Zn(2+)</name>
        <dbReference type="ChEBI" id="CHEBI:29105"/>
    </ligand>
</feature>
<dbReference type="PRINTS" id="PR00980">
    <property type="entry name" value="TRNASYNTHALA"/>
</dbReference>
<dbReference type="Gene3D" id="3.30.54.20">
    <property type="match status" value="1"/>
</dbReference>
<keyword evidence="4 13" id="KW-0479">Metal-binding</keyword>
<dbReference type="SUPFAM" id="SSF50447">
    <property type="entry name" value="Translation proteins"/>
    <property type="match status" value="1"/>
</dbReference>
<dbReference type="SUPFAM" id="SSF55681">
    <property type="entry name" value="Class II aaRS and biotin synthetases"/>
    <property type="match status" value="1"/>
</dbReference>
<dbReference type="Pfam" id="PF07973">
    <property type="entry name" value="tRNA_SAD"/>
    <property type="match status" value="1"/>
</dbReference>
<feature type="binding site" evidence="13">
    <location>
        <position position="690"/>
    </location>
    <ligand>
        <name>Zn(2+)</name>
        <dbReference type="ChEBI" id="CHEBI:29105"/>
    </ligand>
</feature>
<evidence type="ECO:0000259" key="14">
    <source>
        <dbReference type="PROSITE" id="PS50860"/>
    </source>
</evidence>
<organism evidence="15 16">
    <name type="scientific">Fimbriimonas ginsengisoli</name>
    <dbReference type="NCBI Taxonomy" id="1005039"/>
    <lineage>
        <taxon>Bacteria</taxon>
        <taxon>Bacillati</taxon>
        <taxon>Armatimonadota</taxon>
        <taxon>Fimbriimonadia</taxon>
        <taxon>Fimbriimonadales</taxon>
        <taxon>Fimbriimonadaceae</taxon>
        <taxon>Fimbriimonas</taxon>
    </lineage>
</organism>
<dbReference type="FunFam" id="3.30.980.10:FF:000004">
    <property type="entry name" value="Alanine--tRNA ligase, cytoplasmic"/>
    <property type="match status" value="1"/>
</dbReference>
<evidence type="ECO:0000256" key="13">
    <source>
        <dbReference type="HAMAP-Rule" id="MF_00036"/>
    </source>
</evidence>
<proteinExistence type="inferred from homology"/>
<evidence type="ECO:0000256" key="7">
    <source>
        <dbReference type="ARBA" id="ARBA00022840"/>
    </source>
</evidence>
<evidence type="ECO:0000256" key="4">
    <source>
        <dbReference type="ARBA" id="ARBA00022723"/>
    </source>
</evidence>
<dbReference type="SUPFAM" id="SSF55186">
    <property type="entry name" value="ThrRS/AlaRS common domain"/>
    <property type="match status" value="1"/>
</dbReference>
<comment type="subcellular location">
    <subcellularLocation>
        <location evidence="13">Cytoplasm</location>
    </subcellularLocation>
</comment>
<dbReference type="AlphaFoldDB" id="A0A931LRE5"/>
<evidence type="ECO:0000313" key="15">
    <source>
        <dbReference type="EMBL" id="MBI1756095.1"/>
    </source>
</evidence>
<comment type="function">
    <text evidence="11 13">Catalyzes the attachment of alanine to tRNA(Ala) in a two-step reaction: alanine is first activated by ATP to form Ala-AMP and then transferred to the acceptor end of tRNA(Ala). Also edits incorrectly charged Ser-tRNA(Ala) and Gly-tRNA(Ala) via its editing domain.</text>
</comment>
<keyword evidence="5 13" id="KW-0547">Nucleotide-binding</keyword>
<dbReference type="CDD" id="cd00673">
    <property type="entry name" value="AlaRS_core"/>
    <property type="match status" value="1"/>
</dbReference>
<sequence>MTVRDLREKYLAFFQSKQHDLFPSGSLVPYDVTGRLDESLLFNGAGMVQFKPYFRGVVKPKNPRITTVQKCVRTGDIETAGDLTHLTFFEMLGNFSFGDYFKDVAIAYSWEFITAAEWLGLDPNRVAVTVFEEDDEAYGEWEKHYRAEGIDPASRIFRLGEETNYWPAGAFSSGPPGPCGPNTEMFYWTSGDAPSGSYGKEQFVADEAGGKWLEFWNDVFIQFEWQGSLRNPERPGDGYVKEGMLPLPFQSVDTGMGLERTITVLNGKRDIYDNDAFAPILRRIEAILGGSFKYGAGNTVYEETGGGSLQPFAVVLDRDSAARVVADHIRTAAFCIADGIIPGNAGRGYVLRRLIRRAVLKGQRVLGFAQPFSHEVFEGVIEAMGGYYKELSERRDVIVETLRNEEALFRRTVHTGASILRSHIVDLVAEAGLKEEGSMLLSKPLPVKPRKLPGVVAFKLYDTFGFPLEVTQELCAEAEIEVDTEGYERAMHEAQERSRGASGMDTVYTSISVKVAIGEASALVKANDPSVAVDSHPTATRFLGYESLVAKARIVETRPQVDGAGQATGELLLALDQTPFYAESGGQVSDTGVLIGDGFELKVVNLARHDGVLVHRAEPVAGSSGTPPLQGGGGPVSPDLIGTNRGGGSDGEHGLKPMPPEVAALVGQEVQARVDAPRRRATQRNHTATHLLHAALRQVLGKHVTQAGSYVGPDHLRFDFTHGKAMSPAEVAEVERIVNAQALENLDVKTYPDLPLAEAKARGAMALFGEKYGEVVRMVEVGDFSRELCGGTHVRTTGEIGLFKIRSEGSAASGVRRIEALTGEEAYAWVLEADRRLHEAAGLLKSNPAEVVHSLGALQEALKEERRRRERAEAALVRGSVTTQHIAGKASIVAETILVGDVKLWTRKFQDLDPKTVASAVDERVASDPSLVALAAVVADGKVQIICKAGAGALAKGVHAGRLVGEVAKICGGGGGGRPDFATAGGRLPEKVDEALKAAAGVVRSQMG</sequence>
<evidence type="ECO:0000256" key="5">
    <source>
        <dbReference type="ARBA" id="ARBA00022741"/>
    </source>
</evidence>
<keyword evidence="3 13" id="KW-0436">Ligase</keyword>
<comment type="catalytic activity">
    <reaction evidence="12 13">
        <text>tRNA(Ala) + L-alanine + ATP = L-alanyl-tRNA(Ala) + AMP + diphosphate</text>
        <dbReference type="Rhea" id="RHEA:12540"/>
        <dbReference type="Rhea" id="RHEA-COMP:9657"/>
        <dbReference type="Rhea" id="RHEA-COMP:9923"/>
        <dbReference type="ChEBI" id="CHEBI:30616"/>
        <dbReference type="ChEBI" id="CHEBI:33019"/>
        <dbReference type="ChEBI" id="CHEBI:57972"/>
        <dbReference type="ChEBI" id="CHEBI:78442"/>
        <dbReference type="ChEBI" id="CHEBI:78497"/>
        <dbReference type="ChEBI" id="CHEBI:456215"/>
        <dbReference type="EC" id="6.1.1.7"/>
    </reaction>
</comment>
<name>A0A931LRE5_FIMGI</name>
<dbReference type="Proteomes" id="UP000727962">
    <property type="component" value="Unassembled WGS sequence"/>
</dbReference>
<dbReference type="EC" id="6.1.1.7" evidence="13"/>
<reference evidence="15" key="1">
    <citation type="submission" date="2020-07" db="EMBL/GenBank/DDBJ databases">
        <title>Huge and variable diversity of episymbiotic CPR bacteria and DPANN archaea in groundwater ecosystems.</title>
        <authorList>
            <person name="He C.Y."/>
            <person name="Keren R."/>
            <person name="Whittaker M."/>
            <person name="Farag I.F."/>
            <person name="Doudna J."/>
            <person name="Cate J.H.D."/>
            <person name="Banfield J.F."/>
        </authorList>
    </citation>
    <scope>NUCLEOTIDE SEQUENCE</scope>
    <source>
        <strain evidence="15">NC_groundwater_17_Pr7_B-0.1um_64_12</strain>
    </source>
</reference>
<dbReference type="Gene3D" id="6.10.250.550">
    <property type="match status" value="1"/>
</dbReference>
<comment type="cofactor">
    <cofactor evidence="13">
        <name>Zn(2+)</name>
        <dbReference type="ChEBI" id="CHEBI:29105"/>
    </cofactor>
    <text evidence="13">Binds 1 zinc ion per subunit.</text>
</comment>
<dbReference type="InterPro" id="IPR045864">
    <property type="entry name" value="aa-tRNA-synth_II/BPL/LPL"/>
</dbReference>
<dbReference type="InterPro" id="IPR009000">
    <property type="entry name" value="Transl_B-barrel_sf"/>
</dbReference>
<keyword evidence="13" id="KW-0963">Cytoplasm</keyword>
<comment type="similarity">
    <text evidence="1 13">Belongs to the class-II aminoacyl-tRNA synthetase family.</text>
</comment>
<dbReference type="SMART" id="SM00863">
    <property type="entry name" value="tRNA_SAD"/>
    <property type="match status" value="1"/>
</dbReference>
<dbReference type="GO" id="GO:0008270">
    <property type="term" value="F:zinc ion binding"/>
    <property type="evidence" value="ECO:0007669"/>
    <property type="project" value="UniProtKB-UniRule"/>
</dbReference>
<dbReference type="PROSITE" id="PS50860">
    <property type="entry name" value="AA_TRNA_LIGASE_II_ALA"/>
    <property type="match status" value="1"/>
</dbReference>
<dbReference type="FunFam" id="3.10.310.40:FF:000001">
    <property type="entry name" value="Alanine--tRNA ligase"/>
    <property type="match status" value="1"/>
</dbReference>
<dbReference type="InterPro" id="IPR018162">
    <property type="entry name" value="Ala-tRNA-ligase_IIc_anticod-bd"/>
</dbReference>
<dbReference type="FunFam" id="3.30.54.20:FF:000001">
    <property type="entry name" value="Alanine--tRNA ligase"/>
    <property type="match status" value="1"/>
</dbReference>
<dbReference type="SUPFAM" id="SSF101353">
    <property type="entry name" value="Putative anticodon-binding domain of alanyl-tRNA synthetase (AlaRS)"/>
    <property type="match status" value="1"/>
</dbReference>
<dbReference type="GO" id="GO:0002161">
    <property type="term" value="F:aminoacyl-tRNA deacylase activity"/>
    <property type="evidence" value="ECO:0007669"/>
    <property type="project" value="TreeGrafter"/>
</dbReference>
<dbReference type="GO" id="GO:0004813">
    <property type="term" value="F:alanine-tRNA ligase activity"/>
    <property type="evidence" value="ECO:0007669"/>
    <property type="project" value="UniProtKB-UniRule"/>
</dbReference>
<evidence type="ECO:0000256" key="11">
    <source>
        <dbReference type="ARBA" id="ARBA00024779"/>
    </source>
</evidence>
<evidence type="ECO:0000256" key="2">
    <source>
        <dbReference type="ARBA" id="ARBA00022555"/>
    </source>
</evidence>
<evidence type="ECO:0000256" key="3">
    <source>
        <dbReference type="ARBA" id="ARBA00022598"/>
    </source>
</evidence>
<dbReference type="InterPro" id="IPR023033">
    <property type="entry name" value="Ala_tRNA_ligase_euk/bac"/>
</dbReference>
<evidence type="ECO:0000256" key="12">
    <source>
        <dbReference type="ARBA" id="ARBA00048300"/>
    </source>
</evidence>
<evidence type="ECO:0000256" key="10">
    <source>
        <dbReference type="ARBA" id="ARBA00023146"/>
    </source>
</evidence>
<keyword evidence="9 13" id="KW-0648">Protein biosynthesis</keyword>
<gene>
    <name evidence="13 15" type="primary">alaS</name>
    <name evidence="15" type="ORF">HYR64_03200</name>
</gene>
<keyword evidence="2 13" id="KW-0820">tRNA-binding</keyword>
<keyword evidence="10 13" id="KW-0030">Aminoacyl-tRNA synthetase</keyword>
<feature type="binding site" evidence="13">
    <location>
        <position position="686"/>
    </location>
    <ligand>
        <name>Zn(2+)</name>
        <dbReference type="ChEBI" id="CHEBI:29105"/>
    </ligand>
</feature>
<evidence type="ECO:0000256" key="8">
    <source>
        <dbReference type="ARBA" id="ARBA00022884"/>
    </source>
</evidence>
<evidence type="ECO:0000313" key="16">
    <source>
        <dbReference type="Proteomes" id="UP000727962"/>
    </source>
</evidence>
<dbReference type="PANTHER" id="PTHR11777">
    <property type="entry name" value="ALANYL-TRNA SYNTHETASE"/>
    <property type="match status" value="1"/>
</dbReference>
<dbReference type="InterPro" id="IPR018164">
    <property type="entry name" value="Ala-tRNA-synth_IIc_N"/>
</dbReference>
<dbReference type="GO" id="GO:0005524">
    <property type="term" value="F:ATP binding"/>
    <property type="evidence" value="ECO:0007669"/>
    <property type="project" value="UniProtKB-UniRule"/>
</dbReference>
<evidence type="ECO:0000256" key="9">
    <source>
        <dbReference type="ARBA" id="ARBA00022917"/>
    </source>
</evidence>
<dbReference type="InterPro" id="IPR012947">
    <property type="entry name" value="tRNA_SAD"/>
</dbReference>
<dbReference type="Pfam" id="PF02272">
    <property type="entry name" value="DHHA1"/>
    <property type="match status" value="1"/>
</dbReference>
<dbReference type="PANTHER" id="PTHR11777:SF9">
    <property type="entry name" value="ALANINE--TRNA LIGASE, CYTOPLASMIC"/>
    <property type="match status" value="1"/>
</dbReference>
<accession>A0A931LRE5</accession>
<dbReference type="InterPro" id="IPR018165">
    <property type="entry name" value="Ala-tRNA-synth_IIc_core"/>
</dbReference>
<keyword evidence="8 13" id="KW-0694">RNA-binding</keyword>
<dbReference type="InterPro" id="IPR002318">
    <property type="entry name" value="Ala-tRNA-lgiase_IIc"/>
</dbReference>
<dbReference type="GO" id="GO:0005829">
    <property type="term" value="C:cytosol"/>
    <property type="evidence" value="ECO:0007669"/>
    <property type="project" value="TreeGrafter"/>
</dbReference>
<dbReference type="HAMAP" id="MF_00036_B">
    <property type="entry name" value="Ala_tRNA_synth_B"/>
    <property type="match status" value="1"/>
</dbReference>
<dbReference type="Gene3D" id="3.30.930.10">
    <property type="entry name" value="Bira Bifunctional Protein, Domain 2"/>
    <property type="match status" value="1"/>
</dbReference>
<feature type="binding site" evidence="13">
    <location>
        <position position="789"/>
    </location>
    <ligand>
        <name>Zn(2+)</name>
        <dbReference type="ChEBI" id="CHEBI:29105"/>
    </ligand>
</feature>
<evidence type="ECO:0000256" key="1">
    <source>
        <dbReference type="ARBA" id="ARBA00008226"/>
    </source>
</evidence>
<evidence type="ECO:0000256" key="6">
    <source>
        <dbReference type="ARBA" id="ARBA00022833"/>
    </source>
</evidence>
<dbReference type="EMBL" id="JACOSL010000022">
    <property type="protein sequence ID" value="MBI1756095.1"/>
    <property type="molecule type" value="Genomic_DNA"/>
</dbReference>
<feature type="domain" description="Alanyl-transfer RNA synthetases family profile" evidence="14">
    <location>
        <begin position="1"/>
        <end position="832"/>
    </location>
</feature>
<dbReference type="Gene3D" id="3.30.980.10">
    <property type="entry name" value="Threonyl-trna Synthetase, Chain A, domain 2"/>
    <property type="match status" value="1"/>
</dbReference>